<evidence type="ECO:0000313" key="4">
    <source>
        <dbReference type="Proteomes" id="UP000287166"/>
    </source>
</evidence>
<comment type="caution">
    <text evidence="3">The sequence shown here is derived from an EMBL/GenBank/DDBJ whole genome shotgun (WGS) entry which is preliminary data.</text>
</comment>
<keyword evidence="2" id="KW-0812">Transmembrane</keyword>
<reference evidence="3 4" key="1">
    <citation type="journal article" date="2018" name="Sci. Rep.">
        <title>Genome sequence of the cauliflower mushroom Sparassis crispa (Hanabiratake) and its association with beneficial usage.</title>
        <authorList>
            <person name="Kiyama R."/>
            <person name="Furutani Y."/>
            <person name="Kawaguchi K."/>
            <person name="Nakanishi T."/>
        </authorList>
    </citation>
    <scope>NUCLEOTIDE SEQUENCE [LARGE SCALE GENOMIC DNA]</scope>
</reference>
<dbReference type="OrthoDB" id="3210850at2759"/>
<feature type="transmembrane region" description="Helical" evidence="2">
    <location>
        <begin position="139"/>
        <end position="159"/>
    </location>
</feature>
<proteinExistence type="predicted"/>
<dbReference type="RefSeq" id="XP_027612460.1">
    <property type="nucleotide sequence ID" value="XM_027756659.1"/>
</dbReference>
<dbReference type="PANTHER" id="PTHR38848:SF3">
    <property type="entry name" value="G-PROTEIN COUPLED RECEPTORS FAMILY 3 PROFILE DOMAIN-CONTAINING PROTEIN"/>
    <property type="match status" value="1"/>
</dbReference>
<feature type="transmembrane region" description="Helical" evidence="2">
    <location>
        <begin position="220"/>
        <end position="239"/>
    </location>
</feature>
<keyword evidence="2" id="KW-0472">Membrane</keyword>
<evidence type="ECO:0000256" key="1">
    <source>
        <dbReference type="SAM" id="MobiDB-lite"/>
    </source>
</evidence>
<dbReference type="Proteomes" id="UP000287166">
    <property type="component" value="Unassembled WGS sequence"/>
</dbReference>
<sequence length="421" mass="45960">MKSIQIALDVGSHNMLFPSTGKQVLSLIIHFLGVSILSFLLALKFSRIQDLTSIYGLSQLNVPRTLILLLFVDSWAFLLSSGLLLHGVGLELSVGVCALGIYICMGFYCASKILIYLFLAEKIHVVWSPSNRKRFQSPMYIGCFLAISIYAAVVILIFIERIAFFRSDGSCVTGIMKPGSIALLVYDFLVNILFTSLFLWPLFRARFRSVRVKYIAKRNLWAAVVALSTSCINIMVLVIMHGKQLGWVCLGSCGTDIVINAMVMYWVTSGRISKPVEIIANQPGTEKDGERENTASLMIFDSLHDHEPVVETNSTPDVPDDKSTAVSLSAGPPRKFSLAESIQGAAGQGSPETTDRGNARSSVGLSLHSPNHSAGRCALEAFAAFFRSGISQGQVQDVQISVTTELSVSNNERFNISCTDA</sequence>
<organism evidence="3 4">
    <name type="scientific">Sparassis crispa</name>
    <dbReference type="NCBI Taxonomy" id="139825"/>
    <lineage>
        <taxon>Eukaryota</taxon>
        <taxon>Fungi</taxon>
        <taxon>Dikarya</taxon>
        <taxon>Basidiomycota</taxon>
        <taxon>Agaricomycotina</taxon>
        <taxon>Agaricomycetes</taxon>
        <taxon>Polyporales</taxon>
        <taxon>Sparassidaceae</taxon>
        <taxon>Sparassis</taxon>
    </lineage>
</organism>
<feature type="transmembrane region" description="Helical" evidence="2">
    <location>
        <begin position="92"/>
        <end position="119"/>
    </location>
</feature>
<protein>
    <recommendedName>
        <fullName evidence="5">Transmembrane protein</fullName>
    </recommendedName>
</protein>
<feature type="transmembrane region" description="Helical" evidence="2">
    <location>
        <begin position="66"/>
        <end position="86"/>
    </location>
</feature>
<feature type="transmembrane region" description="Helical" evidence="2">
    <location>
        <begin position="179"/>
        <end position="200"/>
    </location>
</feature>
<feature type="region of interest" description="Disordered" evidence="1">
    <location>
        <begin position="309"/>
        <end position="365"/>
    </location>
</feature>
<dbReference type="PANTHER" id="PTHR38848">
    <property type="entry name" value="G-PROTEIN COUPLED RECEPTORS FAMILY 3 PROFILE DOMAIN-CONTAINING PROTEIN"/>
    <property type="match status" value="1"/>
</dbReference>
<gene>
    <name evidence="3" type="ORF">SCP_0312760</name>
</gene>
<keyword evidence="4" id="KW-1185">Reference proteome</keyword>
<keyword evidence="2" id="KW-1133">Transmembrane helix</keyword>
<name>A0A401GH80_9APHY</name>
<evidence type="ECO:0000256" key="2">
    <source>
        <dbReference type="SAM" id="Phobius"/>
    </source>
</evidence>
<dbReference type="InParanoid" id="A0A401GH80"/>
<dbReference type="EMBL" id="BFAD01000003">
    <property type="protein sequence ID" value="GBE81547.1"/>
    <property type="molecule type" value="Genomic_DNA"/>
</dbReference>
<evidence type="ECO:0000313" key="3">
    <source>
        <dbReference type="EMBL" id="GBE81547.1"/>
    </source>
</evidence>
<dbReference type="GeneID" id="38778464"/>
<dbReference type="AlphaFoldDB" id="A0A401GH80"/>
<accession>A0A401GH80</accession>
<evidence type="ECO:0008006" key="5">
    <source>
        <dbReference type="Google" id="ProtNLM"/>
    </source>
</evidence>
<feature type="transmembrane region" description="Helical" evidence="2">
    <location>
        <begin position="24"/>
        <end position="45"/>
    </location>
</feature>